<feature type="domain" description="NTF2" evidence="5">
    <location>
        <begin position="38"/>
        <end position="154"/>
    </location>
</feature>
<keyword evidence="7" id="KW-1185">Reference proteome</keyword>
<evidence type="ECO:0000259" key="4">
    <source>
        <dbReference type="PROSITE" id="PS50102"/>
    </source>
</evidence>
<dbReference type="GO" id="GO:1990861">
    <property type="term" value="C:Ubp3-Bre5 deubiquitination complex"/>
    <property type="evidence" value="ECO:0007669"/>
    <property type="project" value="TreeGrafter"/>
</dbReference>
<dbReference type="Proteomes" id="UP000789375">
    <property type="component" value="Unassembled WGS sequence"/>
</dbReference>
<dbReference type="SUPFAM" id="SSF54427">
    <property type="entry name" value="NTF2-like"/>
    <property type="match status" value="1"/>
</dbReference>
<dbReference type="InterPro" id="IPR039539">
    <property type="entry name" value="Ras_GTPase_bind_prot"/>
</dbReference>
<dbReference type="FunFam" id="3.10.450.50:FF:000003">
    <property type="entry name" value="Nuclear transport factor 2 family protein"/>
    <property type="match status" value="1"/>
</dbReference>
<name>A0A9N9BDN8_FUNMO</name>
<proteinExistence type="predicted"/>
<feature type="region of interest" description="Disordered" evidence="3">
    <location>
        <begin position="628"/>
        <end position="661"/>
    </location>
</feature>
<organism evidence="6 7">
    <name type="scientific">Funneliformis mosseae</name>
    <name type="common">Endomycorrhizal fungus</name>
    <name type="synonym">Glomus mosseae</name>
    <dbReference type="NCBI Taxonomy" id="27381"/>
    <lineage>
        <taxon>Eukaryota</taxon>
        <taxon>Fungi</taxon>
        <taxon>Fungi incertae sedis</taxon>
        <taxon>Mucoromycota</taxon>
        <taxon>Glomeromycotina</taxon>
        <taxon>Glomeromycetes</taxon>
        <taxon>Glomerales</taxon>
        <taxon>Glomeraceae</taxon>
        <taxon>Funneliformis</taxon>
    </lineage>
</organism>
<dbReference type="InterPro" id="IPR035979">
    <property type="entry name" value="RBD_domain_sf"/>
</dbReference>
<dbReference type="InterPro" id="IPR012677">
    <property type="entry name" value="Nucleotide-bd_a/b_plait_sf"/>
</dbReference>
<dbReference type="SUPFAM" id="SSF54928">
    <property type="entry name" value="RNA-binding domain, RBD"/>
    <property type="match status" value="1"/>
</dbReference>
<dbReference type="InterPro" id="IPR000504">
    <property type="entry name" value="RRM_dom"/>
</dbReference>
<protein>
    <submittedName>
        <fullName evidence="6">10916_t:CDS:1</fullName>
    </submittedName>
</protein>
<feature type="compositionally biased region" description="Polar residues" evidence="3">
    <location>
        <begin position="500"/>
        <end position="513"/>
    </location>
</feature>
<evidence type="ECO:0000313" key="6">
    <source>
        <dbReference type="EMBL" id="CAG8562147.1"/>
    </source>
</evidence>
<dbReference type="GO" id="GO:0003729">
    <property type="term" value="F:mRNA binding"/>
    <property type="evidence" value="ECO:0007669"/>
    <property type="project" value="TreeGrafter"/>
</dbReference>
<keyword evidence="1 2" id="KW-0694">RNA-binding</keyword>
<dbReference type="EMBL" id="CAJVPP010001562">
    <property type="protein sequence ID" value="CAG8562147.1"/>
    <property type="molecule type" value="Genomic_DNA"/>
</dbReference>
<dbReference type="PROSITE" id="PS50177">
    <property type="entry name" value="NTF2_DOMAIN"/>
    <property type="match status" value="1"/>
</dbReference>
<dbReference type="InterPro" id="IPR032710">
    <property type="entry name" value="NTF2-like_dom_sf"/>
</dbReference>
<comment type="caution">
    <text evidence="6">The sequence shown here is derived from an EMBL/GenBank/DDBJ whole genome shotgun (WGS) entry which is preliminary data.</text>
</comment>
<feature type="region of interest" description="Disordered" evidence="3">
    <location>
        <begin position="188"/>
        <end position="214"/>
    </location>
</feature>
<dbReference type="CDD" id="cd00780">
    <property type="entry name" value="NTF2"/>
    <property type="match status" value="1"/>
</dbReference>
<feature type="region of interest" description="Disordered" evidence="3">
    <location>
        <begin position="329"/>
        <end position="353"/>
    </location>
</feature>
<dbReference type="InterPro" id="IPR018222">
    <property type="entry name" value="Nuclear_transport_factor_2_euk"/>
</dbReference>
<accession>A0A9N9BDN8</accession>
<evidence type="ECO:0000256" key="3">
    <source>
        <dbReference type="SAM" id="MobiDB-lite"/>
    </source>
</evidence>
<feature type="region of interest" description="Disordered" evidence="3">
    <location>
        <begin position="575"/>
        <end position="597"/>
    </location>
</feature>
<feature type="compositionally biased region" description="Polar residues" evidence="3">
    <location>
        <begin position="476"/>
        <end position="491"/>
    </location>
</feature>
<evidence type="ECO:0000256" key="1">
    <source>
        <dbReference type="ARBA" id="ARBA00022884"/>
    </source>
</evidence>
<gene>
    <name evidence="6" type="ORF">FMOSSE_LOCUS7013</name>
</gene>
<evidence type="ECO:0000313" key="7">
    <source>
        <dbReference type="Proteomes" id="UP000789375"/>
    </source>
</evidence>
<feature type="compositionally biased region" description="Basic and acidic residues" evidence="3">
    <location>
        <begin position="640"/>
        <end position="651"/>
    </location>
</feature>
<dbReference type="Gene3D" id="3.10.450.50">
    <property type="match status" value="1"/>
</dbReference>
<feature type="compositionally biased region" description="Polar residues" evidence="3">
    <location>
        <begin position="256"/>
        <end position="276"/>
    </location>
</feature>
<feature type="compositionally biased region" description="Polar residues" evidence="3">
    <location>
        <begin position="194"/>
        <end position="209"/>
    </location>
</feature>
<dbReference type="Pfam" id="PF00076">
    <property type="entry name" value="RRM_1"/>
    <property type="match status" value="1"/>
</dbReference>
<dbReference type="Pfam" id="PF02136">
    <property type="entry name" value="NTF2"/>
    <property type="match status" value="1"/>
</dbReference>
<dbReference type="SMART" id="SM00360">
    <property type="entry name" value="RRM"/>
    <property type="match status" value="1"/>
</dbReference>
<feature type="region of interest" description="Disordered" evidence="3">
    <location>
        <begin position="393"/>
        <end position="551"/>
    </location>
</feature>
<dbReference type="InterPro" id="IPR002075">
    <property type="entry name" value="NTF2_dom"/>
</dbReference>
<feature type="compositionally biased region" description="Polar residues" evidence="3">
    <location>
        <begin position="575"/>
        <end position="594"/>
    </location>
</feature>
<evidence type="ECO:0000259" key="5">
    <source>
        <dbReference type="PROSITE" id="PS50177"/>
    </source>
</evidence>
<dbReference type="PROSITE" id="PS50102">
    <property type="entry name" value="RRM"/>
    <property type="match status" value="1"/>
</dbReference>
<feature type="compositionally biased region" description="Polar residues" evidence="3">
    <location>
        <begin position="413"/>
        <end position="469"/>
    </location>
</feature>
<feature type="domain" description="RRM" evidence="4">
    <location>
        <begin position="664"/>
        <end position="742"/>
    </location>
</feature>
<dbReference type="GO" id="GO:0005829">
    <property type="term" value="C:cytosol"/>
    <property type="evidence" value="ECO:0007669"/>
    <property type="project" value="TreeGrafter"/>
</dbReference>
<sequence length="747" mass="79841">MATTTISTTINATTSNTLTAQTGINGPPAGHKINASEVGWLFVHEYYTFLNKDPSRLYCFYGQKSSLIHGTEGETVTLSQGEKEIKEKFQGLNLEDCRVLVTNVDSLASNNGGIVIQVLGEMSNRNEVARRFAQTFFLDVQPNGYYVLNDIIRFQSDEDIEIYNGEEVAGTSISPAGTLVDEPIDVSSPRVEQASPSDSTQNTTITEPSLVTPRDTGLDIPVTFSTNPVIVPLRAASIDMEVTVPVVDDGRMHTQPPLTSSITPDTSGQPPKSGTIAQPVQSSSPSPLVVQNNNGQQPANVTEKDPVTTLAGIVSQEVHATPLMQSIQTYPSRPQSASVVSSNTQSPANLNKQEPVTAPANVESHLIKMASLQGNNVQAPNSTAVDAATTSNVLPVEQDKNGPQPAISKKPSEQSPTTNALQGVGQAPSTQIVSTTTSGTHVTQNRTEQPANIPKQASAQSPVVSIDAQSQKDSHSPQSATDNKVQVSSNGPKSPKSPSTLQKVPTTGPQQNDQETKRISRPESPSGLTACPVSSSAVNNKGQPANAKQPINKNISAHAVKKSSAQNVLKNVVTTGSSDSEQQGVKSSNHTPQMQAPVKKTWASLAANGLEKWNNTALSEAKGVVASVPVKSGTQAQSQHMRDNRDRRSEGLKNNNRRNSDTSLSIYVKGVTSSMTYDLLKSAFTSFGHVKHLDVVHSKSCAFVDFSNFESYRRALDAHTVEIGGETVNTEERRARRNTGKPSRGRF</sequence>
<feature type="compositionally biased region" description="Low complexity" evidence="3">
    <location>
        <begin position="278"/>
        <end position="294"/>
    </location>
</feature>
<reference evidence="6" key="1">
    <citation type="submission" date="2021-06" db="EMBL/GenBank/DDBJ databases">
        <authorList>
            <person name="Kallberg Y."/>
            <person name="Tangrot J."/>
            <person name="Rosling A."/>
        </authorList>
    </citation>
    <scope>NUCLEOTIDE SEQUENCE</scope>
    <source>
        <strain evidence="6">87-6 pot B 2015</strain>
    </source>
</reference>
<dbReference type="GO" id="GO:0016579">
    <property type="term" value="P:protein deubiquitination"/>
    <property type="evidence" value="ECO:0007669"/>
    <property type="project" value="TreeGrafter"/>
</dbReference>
<evidence type="ECO:0000256" key="2">
    <source>
        <dbReference type="PROSITE-ProRule" id="PRU00176"/>
    </source>
</evidence>
<feature type="compositionally biased region" description="Basic residues" evidence="3">
    <location>
        <begin position="735"/>
        <end position="747"/>
    </location>
</feature>
<feature type="region of interest" description="Disordered" evidence="3">
    <location>
        <begin position="249"/>
        <end position="305"/>
    </location>
</feature>
<feature type="compositionally biased region" description="Polar residues" evidence="3">
    <location>
        <begin position="532"/>
        <end position="543"/>
    </location>
</feature>
<dbReference type="CDD" id="cd00590">
    <property type="entry name" value="RRM_SF"/>
    <property type="match status" value="1"/>
</dbReference>
<dbReference type="GO" id="GO:0034517">
    <property type="term" value="P:ribophagy"/>
    <property type="evidence" value="ECO:0007669"/>
    <property type="project" value="TreeGrafter"/>
</dbReference>
<dbReference type="AlphaFoldDB" id="A0A9N9BDN8"/>
<dbReference type="GO" id="GO:1990904">
    <property type="term" value="C:ribonucleoprotein complex"/>
    <property type="evidence" value="ECO:0007669"/>
    <property type="project" value="TreeGrafter"/>
</dbReference>
<dbReference type="PANTHER" id="PTHR10693">
    <property type="entry name" value="RAS GTPASE-ACTIVATING PROTEIN-BINDING PROTEIN"/>
    <property type="match status" value="1"/>
</dbReference>
<dbReference type="Gene3D" id="3.30.70.330">
    <property type="match status" value="1"/>
</dbReference>
<dbReference type="PANTHER" id="PTHR10693:SF20">
    <property type="entry name" value="AT27578P"/>
    <property type="match status" value="1"/>
</dbReference>
<feature type="region of interest" description="Disordered" evidence="3">
    <location>
        <begin position="727"/>
        <end position="747"/>
    </location>
</feature>